<dbReference type="Proteomes" id="UP000248039">
    <property type="component" value="Unassembled WGS sequence"/>
</dbReference>
<name>A0A2V4PCH2_9ACTN</name>
<gene>
    <name evidence="1" type="ORF">C7C46_10130</name>
</gene>
<dbReference type="AlphaFoldDB" id="A0A2V4PCH2"/>
<reference evidence="1 2" key="1">
    <citation type="submission" date="2018-03" db="EMBL/GenBank/DDBJ databases">
        <title>Bioinformatic expansion and discovery of thiopeptide antibiotics.</title>
        <authorList>
            <person name="Schwalen C.J."/>
            <person name="Hudson G.A."/>
            <person name="Mitchell D.A."/>
        </authorList>
    </citation>
    <scope>NUCLEOTIDE SEQUENCE [LARGE SCALE GENOMIC DNA]</scope>
    <source>
        <strain evidence="1 2">ATCC 21389</strain>
    </source>
</reference>
<protein>
    <submittedName>
        <fullName evidence="1">Uncharacterized protein</fullName>
    </submittedName>
</protein>
<proteinExistence type="predicted"/>
<evidence type="ECO:0000313" key="1">
    <source>
        <dbReference type="EMBL" id="PYC82703.1"/>
    </source>
</evidence>
<organism evidence="1 2">
    <name type="scientific">Streptomyces tateyamensis</name>
    <dbReference type="NCBI Taxonomy" id="565073"/>
    <lineage>
        <taxon>Bacteria</taxon>
        <taxon>Bacillati</taxon>
        <taxon>Actinomycetota</taxon>
        <taxon>Actinomycetes</taxon>
        <taxon>Kitasatosporales</taxon>
        <taxon>Streptomycetaceae</taxon>
        <taxon>Streptomyces</taxon>
    </lineage>
</organism>
<keyword evidence="2" id="KW-1185">Reference proteome</keyword>
<comment type="caution">
    <text evidence="1">The sequence shown here is derived from an EMBL/GenBank/DDBJ whole genome shotgun (WGS) entry which is preliminary data.</text>
</comment>
<evidence type="ECO:0000313" key="2">
    <source>
        <dbReference type="Proteomes" id="UP000248039"/>
    </source>
</evidence>
<accession>A0A2V4PCH2</accession>
<sequence length="96" mass="10698">MFTCSAMLMASIWSARVCESVCRFRCTTSYAPSSSVDSPNPVPTWPCSRLWAAIVFWSSPLLLSDLRMPSTRLLKPVSVSTSTARSEPWFFARSAQ</sequence>
<dbReference type="EMBL" id="PYBW01000030">
    <property type="protein sequence ID" value="PYC82703.1"/>
    <property type="molecule type" value="Genomic_DNA"/>
</dbReference>